<keyword evidence="2" id="KW-1185">Reference proteome</keyword>
<protein>
    <submittedName>
        <fullName evidence="1">Uncharacterized protein</fullName>
    </submittedName>
</protein>
<reference evidence="1" key="4">
    <citation type="journal article" date="2022" name="PLoS Pathog.">
        <title>Chromosome-level genome of Schistosoma haematobium underpins genome-wide explorations of molecular variation.</title>
        <authorList>
            <person name="Stroehlein A.J."/>
            <person name="Korhonen P.K."/>
            <person name="Lee V.V."/>
            <person name="Ralph S.A."/>
            <person name="Mentink-Kane M."/>
            <person name="You H."/>
            <person name="McManus D.P."/>
            <person name="Tchuente L.T."/>
            <person name="Stothard J.R."/>
            <person name="Kaur P."/>
            <person name="Dudchenko O."/>
            <person name="Aiden E.L."/>
            <person name="Yang B."/>
            <person name="Yang H."/>
            <person name="Emery A.M."/>
            <person name="Webster B.L."/>
            <person name="Brindley P.J."/>
            <person name="Rollinson D."/>
            <person name="Chang B.C.H."/>
            <person name="Gasser R.B."/>
            <person name="Young N.D."/>
        </authorList>
    </citation>
    <scope>NUCLEOTIDE SEQUENCE</scope>
</reference>
<reference evidence="1" key="2">
    <citation type="journal article" date="2019" name="Gigascience">
        <title>High-quality Schistosoma haematobium genome achieved by single-molecule and long-range sequencing.</title>
        <authorList>
            <person name="Stroehlein A.J."/>
            <person name="Korhonen P.K."/>
            <person name="Chong T.M."/>
            <person name="Lim Y.L."/>
            <person name="Chan K.G."/>
            <person name="Webster B."/>
            <person name="Rollinson D."/>
            <person name="Brindley P.J."/>
            <person name="Gasser R.B."/>
            <person name="Young N.D."/>
        </authorList>
    </citation>
    <scope>NUCLEOTIDE SEQUENCE</scope>
</reference>
<proteinExistence type="predicted"/>
<dbReference type="GeneID" id="75576307"/>
<comment type="caution">
    <text evidence="1">The sequence shown here is derived from an EMBL/GenBank/DDBJ whole genome shotgun (WGS) entry which is preliminary data.</text>
</comment>
<gene>
    <name evidence="1" type="ORF">MS3_00000308</name>
</gene>
<reference evidence="1" key="1">
    <citation type="journal article" date="2012" name="Nat. Genet.">
        <title>Whole-genome sequence of Schistosoma haematobium.</title>
        <authorList>
            <person name="Young N.D."/>
            <person name="Jex A.R."/>
            <person name="Li B."/>
            <person name="Liu S."/>
            <person name="Yang L."/>
            <person name="Xiong Z."/>
            <person name="Li Y."/>
            <person name="Cantacessi C."/>
            <person name="Hall R.S."/>
            <person name="Xu X."/>
            <person name="Chen F."/>
            <person name="Wu X."/>
            <person name="Zerlotini A."/>
            <person name="Oliveira G."/>
            <person name="Hofmann A."/>
            <person name="Zhang G."/>
            <person name="Fang X."/>
            <person name="Kang Y."/>
            <person name="Campbell B.E."/>
            <person name="Loukas A."/>
            <person name="Ranganathan S."/>
            <person name="Rollinson D."/>
            <person name="Rinaldi G."/>
            <person name="Brindley P.J."/>
            <person name="Yang H."/>
            <person name="Wang J."/>
            <person name="Wang J."/>
            <person name="Gasser R.B."/>
        </authorList>
    </citation>
    <scope>NUCLEOTIDE SEQUENCE</scope>
</reference>
<evidence type="ECO:0000313" key="1">
    <source>
        <dbReference type="EMBL" id="KAH9585833.1"/>
    </source>
</evidence>
<accession>A0A922LIX3</accession>
<name>A0A922LIX3_SCHHA</name>
<dbReference type="Proteomes" id="UP000471633">
    <property type="component" value="Unassembled WGS sequence"/>
</dbReference>
<reference evidence="1" key="3">
    <citation type="submission" date="2021-06" db="EMBL/GenBank/DDBJ databases">
        <title>Chromosome-level genome assembly for S. haematobium.</title>
        <authorList>
            <person name="Stroehlein A.J."/>
        </authorList>
    </citation>
    <scope>NUCLEOTIDE SEQUENCE</scope>
</reference>
<dbReference type="EMBL" id="AMPZ03000004">
    <property type="protein sequence ID" value="KAH9585833.1"/>
    <property type="molecule type" value="Genomic_DNA"/>
</dbReference>
<dbReference type="CTD" id="75576307"/>
<dbReference type="AlphaFoldDB" id="A0A922LIX3"/>
<organism evidence="1 2">
    <name type="scientific">Schistosoma haematobium</name>
    <name type="common">Blood fluke</name>
    <dbReference type="NCBI Taxonomy" id="6185"/>
    <lineage>
        <taxon>Eukaryota</taxon>
        <taxon>Metazoa</taxon>
        <taxon>Spiralia</taxon>
        <taxon>Lophotrochozoa</taxon>
        <taxon>Platyhelminthes</taxon>
        <taxon>Trematoda</taxon>
        <taxon>Digenea</taxon>
        <taxon>Strigeidida</taxon>
        <taxon>Schistosomatoidea</taxon>
        <taxon>Schistosomatidae</taxon>
        <taxon>Schistosoma</taxon>
    </lineage>
</organism>
<evidence type="ECO:0000313" key="2">
    <source>
        <dbReference type="Proteomes" id="UP000471633"/>
    </source>
</evidence>
<sequence length="229" mass="26694">MTKKAVESYKIVVYFLKFIEKEAYSLLKAFALPEKYISLPYATVKELLLNHVKCTSFVCRERAKFHKIILQNNQKVRESILELQKQAPKCNFGGQIHVQLRGRLISEIDIPGLERELLRILNCFYQDARIVCINYEAMNELDIQSFIFPNSLLSSHSEIHSQDRSNSRFFHSDPYSREKVKVDSTRSCKADHKGDRKFCKCLSCGKFHSRNLCVFRYAKCIKCCKIGHI</sequence>
<dbReference type="RefSeq" id="XP_051068397.1">
    <property type="nucleotide sequence ID" value="XM_051208124.1"/>
</dbReference>
<dbReference type="KEGG" id="shx:MS3_00000308"/>